<evidence type="ECO:0000256" key="4">
    <source>
        <dbReference type="ARBA" id="ARBA00022771"/>
    </source>
</evidence>
<gene>
    <name evidence="12" type="primary">BRF1_1</name>
    <name evidence="12" type="ORF">MHBO_002018</name>
</gene>
<dbReference type="InterPro" id="IPR000812">
    <property type="entry name" value="TFIIB"/>
</dbReference>
<feature type="compositionally biased region" description="Basic residues" evidence="9">
    <location>
        <begin position="207"/>
        <end position="220"/>
    </location>
</feature>
<keyword evidence="5" id="KW-0862">Zinc</keyword>
<evidence type="ECO:0000313" key="13">
    <source>
        <dbReference type="Proteomes" id="UP001439008"/>
    </source>
</evidence>
<feature type="compositionally biased region" description="Basic and acidic residues" evidence="9">
    <location>
        <begin position="193"/>
        <end position="206"/>
    </location>
</feature>
<comment type="similarity">
    <text evidence="2">Belongs to the TFIIB family.</text>
</comment>
<evidence type="ECO:0000259" key="11">
    <source>
        <dbReference type="Pfam" id="PF07741"/>
    </source>
</evidence>
<comment type="subcellular location">
    <subcellularLocation>
        <location evidence="1">Nucleus</location>
    </subcellularLocation>
</comment>
<dbReference type="SUPFAM" id="SSF47954">
    <property type="entry name" value="Cyclin-like"/>
    <property type="match status" value="1"/>
</dbReference>
<feature type="domain" description="Brf1 TBP-binding" evidence="11">
    <location>
        <begin position="167"/>
        <end position="248"/>
    </location>
</feature>
<dbReference type="Proteomes" id="UP001439008">
    <property type="component" value="Unassembled WGS sequence"/>
</dbReference>
<evidence type="ECO:0000256" key="9">
    <source>
        <dbReference type="SAM" id="MobiDB-lite"/>
    </source>
</evidence>
<evidence type="ECO:0000256" key="1">
    <source>
        <dbReference type="ARBA" id="ARBA00004123"/>
    </source>
</evidence>
<dbReference type="InterPro" id="IPR013150">
    <property type="entry name" value="TFIIB_cyclin"/>
</dbReference>
<evidence type="ECO:0000256" key="5">
    <source>
        <dbReference type="ARBA" id="ARBA00022833"/>
    </source>
</evidence>
<evidence type="ECO:0000256" key="8">
    <source>
        <dbReference type="ARBA" id="ARBA00023242"/>
    </source>
</evidence>
<dbReference type="EMBL" id="JBDODL010000616">
    <property type="protein sequence ID" value="MES1920337.1"/>
    <property type="molecule type" value="Genomic_DNA"/>
</dbReference>
<keyword evidence="3" id="KW-0479">Metal-binding</keyword>
<organism evidence="12 13">
    <name type="scientific">Bonamia ostreae</name>
    <dbReference type="NCBI Taxonomy" id="126728"/>
    <lineage>
        <taxon>Eukaryota</taxon>
        <taxon>Sar</taxon>
        <taxon>Rhizaria</taxon>
        <taxon>Endomyxa</taxon>
        <taxon>Ascetosporea</taxon>
        <taxon>Haplosporida</taxon>
        <taxon>Bonamia</taxon>
    </lineage>
</organism>
<keyword evidence="4" id="KW-0863">Zinc-finger</keyword>
<dbReference type="Pfam" id="PF07741">
    <property type="entry name" value="BRF1"/>
    <property type="match status" value="1"/>
</dbReference>
<keyword evidence="13" id="KW-1185">Reference proteome</keyword>
<comment type="caution">
    <text evidence="12">The sequence shown here is derived from an EMBL/GenBank/DDBJ whole genome shotgun (WGS) entry which is preliminary data.</text>
</comment>
<keyword evidence="6" id="KW-0805">Transcription regulation</keyword>
<evidence type="ECO:0000256" key="3">
    <source>
        <dbReference type="ARBA" id="ARBA00022723"/>
    </source>
</evidence>
<evidence type="ECO:0000313" key="12">
    <source>
        <dbReference type="EMBL" id="MES1920337.1"/>
    </source>
</evidence>
<evidence type="ECO:0000256" key="7">
    <source>
        <dbReference type="ARBA" id="ARBA00023163"/>
    </source>
</evidence>
<dbReference type="PANTHER" id="PTHR11618">
    <property type="entry name" value="TRANSCRIPTION INITIATION FACTOR IIB-RELATED"/>
    <property type="match status" value="1"/>
</dbReference>
<evidence type="ECO:0000259" key="10">
    <source>
        <dbReference type="Pfam" id="PF00382"/>
    </source>
</evidence>
<keyword evidence="7" id="KW-0804">Transcription</keyword>
<feature type="domain" description="Transcription factor TFIIB cyclin-like" evidence="10">
    <location>
        <begin position="1"/>
        <end position="55"/>
    </location>
</feature>
<dbReference type="InterPro" id="IPR011665">
    <property type="entry name" value="BRF1_TBP-bd_dom"/>
</dbReference>
<dbReference type="InterPro" id="IPR036915">
    <property type="entry name" value="Cyclin-like_sf"/>
</dbReference>
<reference evidence="12 13" key="1">
    <citation type="journal article" date="2024" name="BMC Biol.">
        <title>Comparative genomics of Ascetosporea gives new insight into the evolutionary basis for animal parasitism in Rhizaria.</title>
        <authorList>
            <person name="Hiltunen Thoren M."/>
            <person name="Onut-Brannstrom I."/>
            <person name="Alfjorden A."/>
            <person name="Peckova H."/>
            <person name="Swords F."/>
            <person name="Hooper C."/>
            <person name="Holzer A.S."/>
            <person name="Bass D."/>
            <person name="Burki F."/>
        </authorList>
    </citation>
    <scope>NUCLEOTIDE SEQUENCE [LARGE SCALE GENOMIC DNA]</scope>
    <source>
        <strain evidence="12">20-A016</strain>
    </source>
</reference>
<keyword evidence="8" id="KW-0539">Nucleus</keyword>
<accession>A0ABV2AL33</accession>
<protein>
    <submittedName>
        <fullName evidence="12">Transcription factor TFIIIB subunit brf1</fullName>
    </submittedName>
</protein>
<evidence type="ECO:0000256" key="6">
    <source>
        <dbReference type="ARBA" id="ARBA00023015"/>
    </source>
</evidence>
<evidence type="ECO:0000256" key="2">
    <source>
        <dbReference type="ARBA" id="ARBA00010857"/>
    </source>
</evidence>
<feature type="region of interest" description="Disordered" evidence="9">
    <location>
        <begin position="193"/>
        <end position="222"/>
    </location>
</feature>
<dbReference type="Gene3D" id="1.10.472.10">
    <property type="entry name" value="Cyclin-like"/>
    <property type="match status" value="1"/>
</dbReference>
<dbReference type="PANTHER" id="PTHR11618:SF4">
    <property type="entry name" value="TRANSCRIPTION FACTOR IIIB 90 KDA SUBUNIT"/>
    <property type="match status" value="1"/>
</dbReference>
<sequence length="271" mass="31959">MQEDWIHWGRHPSGLFGAALLIAARLHGFKRSRKEVSNVVYITDVTIGLRLGDFSNTPSAALSMAEFDNKDLSPCNPPAFERSQNRQTEKDLKIKWPKKLPSRPKDVQNWIENGMGFGKHDKKIKVKNAEHFEEKFEDPILLEENFEDEEENVFCDSEDLDRMADLYIIKDTKEKDRKFKIWELMNREWTETKKRKEEEKRLEKEMKSKKKPKKERKSKRTMPLGYKTVLEDFEKEESKIYNKIGDEALLDNLLDEKIDLDLFGIDGIDDF</sequence>
<proteinExistence type="inferred from homology"/>
<name>A0ABV2AL33_9EUKA</name>
<dbReference type="Pfam" id="PF00382">
    <property type="entry name" value="TFIIB"/>
    <property type="match status" value="1"/>
</dbReference>